<dbReference type="KEGG" id="glj:GKIL_1868"/>
<dbReference type="STRING" id="1183438.GKIL_1868"/>
<dbReference type="HOGENOM" id="CLU_043658_1_0_3"/>
<sequence length="384" mass="43079">MDNTTLRDSADAAEVWLDLPDADIAWRQAEAFGSPAGRWRAYLGSLCLQAVLEWVRTDFDPAATVWPSAGALASIWEIVDGTALQVAGRRWVLLSDAQLESQALSVPQEWIDIPGWAADYYLAVQIDPTGGWARIWGYTTHARLKTRGRYDPPERLYSLDREELVGDLACLWLEVQGRVAEPTRAPVAPLPPLARPQAEQLLVRLSDAREVFVRLAIPFALWGALIEHGGWRQQLCERRRGLPEQWSVRRWLAAGLTGLAAQAGWQPAQTAPPALAAARDFQPAAGAFERELTIQRRPYRLRIASQAEGVWRFSLSGVEAEDRVPAGFRLRLLTEDLQDFDRNEDRAEVAVEELFIEVALDPGDGLVWEVEPQPDGYDREILRF</sequence>
<dbReference type="Proteomes" id="UP000017396">
    <property type="component" value="Chromosome"/>
</dbReference>
<dbReference type="InterPro" id="IPR014951">
    <property type="entry name" value="DUF1822"/>
</dbReference>
<name>U5QKG4_GLOK1</name>
<evidence type="ECO:0000313" key="2">
    <source>
        <dbReference type="Proteomes" id="UP000017396"/>
    </source>
</evidence>
<proteinExistence type="predicted"/>
<dbReference type="PATRIC" id="fig|1183438.3.peg.1831"/>
<dbReference type="eggNOG" id="COG1413">
    <property type="taxonomic scope" value="Bacteria"/>
</dbReference>
<dbReference type="Pfam" id="PF08852">
    <property type="entry name" value="DUF1822"/>
    <property type="match status" value="1"/>
</dbReference>
<dbReference type="AlphaFoldDB" id="U5QKG4"/>
<dbReference type="OrthoDB" id="526290at2"/>
<gene>
    <name evidence="1" type="ORF">GKIL_1868</name>
</gene>
<organism evidence="1 2">
    <name type="scientific">Gloeobacter kilaueensis (strain ATCC BAA-2537 / CCAP 1431/1 / ULC 316 / JS1)</name>
    <dbReference type="NCBI Taxonomy" id="1183438"/>
    <lineage>
        <taxon>Bacteria</taxon>
        <taxon>Bacillati</taxon>
        <taxon>Cyanobacteriota</taxon>
        <taxon>Cyanophyceae</taxon>
        <taxon>Gloeobacterales</taxon>
        <taxon>Gloeobacteraceae</taxon>
        <taxon>Gloeobacter</taxon>
    </lineage>
</organism>
<accession>U5QKG4</accession>
<reference evidence="1 2" key="1">
    <citation type="journal article" date="2013" name="PLoS ONE">
        <title>Cultivation and Complete Genome Sequencing of Gloeobacter kilaueensis sp. nov., from a Lava Cave in Kilauea Caldera, Hawai'i.</title>
        <authorList>
            <person name="Saw J.H."/>
            <person name="Schatz M."/>
            <person name="Brown M.V."/>
            <person name="Kunkel D.D."/>
            <person name="Foster J.S."/>
            <person name="Shick H."/>
            <person name="Christensen S."/>
            <person name="Hou S."/>
            <person name="Wan X."/>
            <person name="Donachie S.P."/>
        </authorList>
    </citation>
    <scope>NUCLEOTIDE SEQUENCE [LARGE SCALE GENOMIC DNA]</scope>
    <source>
        <strain evidence="2">JS</strain>
    </source>
</reference>
<dbReference type="RefSeq" id="WP_023173239.1">
    <property type="nucleotide sequence ID" value="NC_022600.1"/>
</dbReference>
<keyword evidence="2" id="KW-1185">Reference proteome</keyword>
<evidence type="ECO:0008006" key="3">
    <source>
        <dbReference type="Google" id="ProtNLM"/>
    </source>
</evidence>
<dbReference type="EMBL" id="CP003587">
    <property type="protein sequence ID" value="AGY58114.1"/>
    <property type="molecule type" value="Genomic_DNA"/>
</dbReference>
<protein>
    <recommendedName>
        <fullName evidence="3">DUF1822 family protein</fullName>
    </recommendedName>
</protein>
<evidence type="ECO:0000313" key="1">
    <source>
        <dbReference type="EMBL" id="AGY58114.1"/>
    </source>
</evidence>